<sequence length="63" mass="7180">MDFKDYYLKQAGSGLPYFQGSIYQKGYVLGGIFRRIFKYIMPIVRENAIPAVKTVGKELLKSA</sequence>
<dbReference type="EMBL" id="CAJNOC010010212">
    <property type="protein sequence ID" value="CAF1137800.1"/>
    <property type="molecule type" value="Genomic_DNA"/>
</dbReference>
<dbReference type="Proteomes" id="UP000663879">
    <property type="component" value="Unassembled WGS sequence"/>
</dbReference>
<name>A0A814RV44_9BILA</name>
<reference evidence="1" key="1">
    <citation type="submission" date="2021-02" db="EMBL/GenBank/DDBJ databases">
        <authorList>
            <person name="Nowell W R."/>
        </authorList>
    </citation>
    <scope>NUCLEOTIDE SEQUENCE</scope>
    <source>
        <strain evidence="1">Ploen Becks lab</strain>
    </source>
</reference>
<accession>A0A814RV44</accession>
<dbReference type="AlphaFoldDB" id="A0A814RV44"/>
<proteinExistence type="predicted"/>
<gene>
    <name evidence="1" type="ORF">OXX778_LOCUS22765</name>
</gene>
<keyword evidence="2" id="KW-1185">Reference proteome</keyword>
<organism evidence="1 2">
    <name type="scientific">Brachionus calyciflorus</name>
    <dbReference type="NCBI Taxonomy" id="104777"/>
    <lineage>
        <taxon>Eukaryota</taxon>
        <taxon>Metazoa</taxon>
        <taxon>Spiralia</taxon>
        <taxon>Gnathifera</taxon>
        <taxon>Rotifera</taxon>
        <taxon>Eurotatoria</taxon>
        <taxon>Monogononta</taxon>
        <taxon>Pseudotrocha</taxon>
        <taxon>Ploima</taxon>
        <taxon>Brachionidae</taxon>
        <taxon>Brachionus</taxon>
    </lineage>
</organism>
<dbReference type="OrthoDB" id="6413861at2759"/>
<protein>
    <submittedName>
        <fullName evidence="1">Uncharacterized protein</fullName>
    </submittedName>
</protein>
<evidence type="ECO:0000313" key="1">
    <source>
        <dbReference type="EMBL" id="CAF1137800.1"/>
    </source>
</evidence>
<feature type="non-terminal residue" evidence="1">
    <location>
        <position position="63"/>
    </location>
</feature>
<comment type="caution">
    <text evidence="1">The sequence shown here is derived from an EMBL/GenBank/DDBJ whole genome shotgun (WGS) entry which is preliminary data.</text>
</comment>
<evidence type="ECO:0000313" key="2">
    <source>
        <dbReference type="Proteomes" id="UP000663879"/>
    </source>
</evidence>